<sequence length="387" mass="44244">MKICLINNLYEPYAIGGAEQVVKMTFEGLKESGHNVFIITTRPISEKAARERSIYYLPSLQFVFRKLPKFLRLIWHVVDFTDPVTCFRIKKILARERPDVVMTHNLVGIGFLLPLIIRNLRIRHVHVLHDIQMLHPSGLLIYGRENVLNGFAAKIYQFACRKLTASAEIVISPSNWLISEHTKRGFFSSSRRVILPNPVPRYVTMTDEKKRDNNEFKLLYVGQIEPHKGIQFLIDAFAHLTDKNRNFSLTFIGSGPDDSRYLSFISRRNIRNIEFKGRIPNEEVKRLMPAFDCLVVPSLCHENSPTVIYEAASLGLAVIASRIGGISELVRDLGGILFVPGSRTDLARKLIWASKNPLKLKEMANKAKSRSERYTLPVYIDKLTQLL</sequence>
<dbReference type="Gene3D" id="3.40.50.2000">
    <property type="entry name" value="Glycogen Phosphorylase B"/>
    <property type="match status" value="2"/>
</dbReference>
<dbReference type="Pfam" id="PF00534">
    <property type="entry name" value="Glycos_transf_1"/>
    <property type="match status" value="1"/>
</dbReference>
<dbReference type="EMBL" id="MFGB01000005">
    <property type="protein sequence ID" value="OGF27883.1"/>
    <property type="molecule type" value="Genomic_DNA"/>
</dbReference>
<protein>
    <recommendedName>
        <fullName evidence="5">Glycosyltransferase subfamily 4-like N-terminal domain-containing protein</fullName>
    </recommendedName>
</protein>
<accession>A0A1F5SN61</accession>
<dbReference type="Pfam" id="PF13439">
    <property type="entry name" value="Glyco_transf_4"/>
    <property type="match status" value="1"/>
</dbReference>
<dbReference type="InterPro" id="IPR050194">
    <property type="entry name" value="Glycosyltransferase_grp1"/>
</dbReference>
<dbReference type="PANTHER" id="PTHR45947:SF13">
    <property type="entry name" value="TRANSFERASE"/>
    <property type="match status" value="1"/>
</dbReference>
<dbReference type="AlphaFoldDB" id="A0A1F5SN61"/>
<comment type="caution">
    <text evidence="3">The sequence shown here is derived from an EMBL/GenBank/DDBJ whole genome shotgun (WGS) entry which is preliminary data.</text>
</comment>
<proteinExistence type="predicted"/>
<name>A0A1F5SN61_9BACT</name>
<reference evidence="3 4" key="1">
    <citation type="journal article" date="2016" name="Nat. Commun.">
        <title>Thousands of microbial genomes shed light on interconnected biogeochemical processes in an aquifer system.</title>
        <authorList>
            <person name="Anantharaman K."/>
            <person name="Brown C.T."/>
            <person name="Hug L.A."/>
            <person name="Sharon I."/>
            <person name="Castelle C.J."/>
            <person name="Probst A.J."/>
            <person name="Thomas B.C."/>
            <person name="Singh A."/>
            <person name="Wilkins M.J."/>
            <person name="Karaoz U."/>
            <person name="Brodie E.L."/>
            <person name="Williams K.H."/>
            <person name="Hubbard S.S."/>
            <person name="Banfield J.F."/>
        </authorList>
    </citation>
    <scope>NUCLEOTIDE SEQUENCE [LARGE SCALE GENOMIC DNA]</scope>
</reference>
<feature type="domain" description="Glycosyltransferase subfamily 4-like N-terminal" evidence="2">
    <location>
        <begin position="15"/>
        <end position="199"/>
    </location>
</feature>
<dbReference type="InterPro" id="IPR028098">
    <property type="entry name" value="Glyco_trans_4-like_N"/>
</dbReference>
<dbReference type="InterPro" id="IPR001296">
    <property type="entry name" value="Glyco_trans_1"/>
</dbReference>
<evidence type="ECO:0000259" key="1">
    <source>
        <dbReference type="Pfam" id="PF00534"/>
    </source>
</evidence>
<feature type="domain" description="Glycosyl transferase family 1" evidence="1">
    <location>
        <begin position="208"/>
        <end position="369"/>
    </location>
</feature>
<dbReference type="Proteomes" id="UP000178367">
    <property type="component" value="Unassembled WGS sequence"/>
</dbReference>
<evidence type="ECO:0000313" key="3">
    <source>
        <dbReference type="EMBL" id="OGF27883.1"/>
    </source>
</evidence>
<evidence type="ECO:0000313" key="4">
    <source>
        <dbReference type="Proteomes" id="UP000178367"/>
    </source>
</evidence>
<gene>
    <name evidence="3" type="ORF">A2227_04685</name>
</gene>
<dbReference type="SUPFAM" id="SSF53756">
    <property type="entry name" value="UDP-Glycosyltransferase/glycogen phosphorylase"/>
    <property type="match status" value="1"/>
</dbReference>
<evidence type="ECO:0008006" key="5">
    <source>
        <dbReference type="Google" id="ProtNLM"/>
    </source>
</evidence>
<organism evidence="3 4">
    <name type="scientific">Candidatus Falkowbacteria bacterium RIFOXYA2_FULL_47_19</name>
    <dbReference type="NCBI Taxonomy" id="1797994"/>
    <lineage>
        <taxon>Bacteria</taxon>
        <taxon>Candidatus Falkowiibacteriota</taxon>
    </lineage>
</organism>
<dbReference type="GO" id="GO:0016757">
    <property type="term" value="F:glycosyltransferase activity"/>
    <property type="evidence" value="ECO:0007669"/>
    <property type="project" value="InterPro"/>
</dbReference>
<dbReference type="PANTHER" id="PTHR45947">
    <property type="entry name" value="SULFOQUINOVOSYL TRANSFERASE SQD2"/>
    <property type="match status" value="1"/>
</dbReference>
<dbReference type="STRING" id="1797994.A2227_04685"/>
<evidence type="ECO:0000259" key="2">
    <source>
        <dbReference type="Pfam" id="PF13439"/>
    </source>
</evidence>